<dbReference type="Proteomes" id="UP000762676">
    <property type="component" value="Unassembled WGS sequence"/>
</dbReference>
<dbReference type="GO" id="GO:0032012">
    <property type="term" value="P:regulation of ARF protein signal transduction"/>
    <property type="evidence" value="ECO:0007669"/>
    <property type="project" value="InterPro"/>
</dbReference>
<organism evidence="2 3">
    <name type="scientific">Elysia marginata</name>
    <dbReference type="NCBI Taxonomy" id="1093978"/>
    <lineage>
        <taxon>Eukaryota</taxon>
        <taxon>Metazoa</taxon>
        <taxon>Spiralia</taxon>
        <taxon>Lophotrochozoa</taxon>
        <taxon>Mollusca</taxon>
        <taxon>Gastropoda</taxon>
        <taxon>Heterobranchia</taxon>
        <taxon>Euthyneura</taxon>
        <taxon>Panpulmonata</taxon>
        <taxon>Sacoglossa</taxon>
        <taxon>Placobranchoidea</taxon>
        <taxon>Plakobranchidae</taxon>
        <taxon>Elysia</taxon>
    </lineage>
</organism>
<dbReference type="PANTHER" id="PTHR10663">
    <property type="entry name" value="GUANYL-NUCLEOTIDE EXCHANGE FACTOR"/>
    <property type="match status" value="1"/>
</dbReference>
<name>A0AAV4HPS3_9GAST</name>
<dbReference type="InterPro" id="IPR035999">
    <property type="entry name" value="Sec7_dom_sf"/>
</dbReference>
<dbReference type="InterPro" id="IPR000904">
    <property type="entry name" value="Sec7_dom"/>
</dbReference>
<dbReference type="SUPFAM" id="SSF48425">
    <property type="entry name" value="Sec7 domain"/>
    <property type="match status" value="1"/>
</dbReference>
<dbReference type="GO" id="GO:0005085">
    <property type="term" value="F:guanyl-nucleotide exchange factor activity"/>
    <property type="evidence" value="ECO:0007669"/>
    <property type="project" value="InterPro"/>
</dbReference>
<dbReference type="CDD" id="cd00171">
    <property type="entry name" value="Sec7"/>
    <property type="match status" value="1"/>
</dbReference>
<evidence type="ECO:0000313" key="3">
    <source>
        <dbReference type="Proteomes" id="UP000762676"/>
    </source>
</evidence>
<evidence type="ECO:0000259" key="1">
    <source>
        <dbReference type="PROSITE" id="PS50190"/>
    </source>
</evidence>
<sequence length="165" mass="18772">MSPGVDIDYLGTPRLASSCLVFVSACSLMWAEALQGYHRTIVLTFRYFCEEIDLSGLQVDLALRKFQCHFRMPGEAQKIERLMEAFADRYCECNPDQVKNFKSSDTVFLLAFAIIMLNTDLHNPSVKAERKMKLDDFVKNLRGMSIENGISTRVAELSWCLSTIL</sequence>
<keyword evidence="3" id="KW-1185">Reference proteome</keyword>
<comment type="caution">
    <text evidence="2">The sequence shown here is derived from an EMBL/GenBank/DDBJ whole genome shotgun (WGS) entry which is preliminary data.</text>
</comment>
<accession>A0AAV4HPS3</accession>
<feature type="domain" description="SEC7" evidence="1">
    <location>
        <begin position="8"/>
        <end position="145"/>
    </location>
</feature>
<reference evidence="2 3" key="1">
    <citation type="journal article" date="2021" name="Elife">
        <title>Chloroplast acquisition without the gene transfer in kleptoplastic sea slugs, Plakobranchus ocellatus.</title>
        <authorList>
            <person name="Maeda T."/>
            <person name="Takahashi S."/>
            <person name="Yoshida T."/>
            <person name="Shimamura S."/>
            <person name="Takaki Y."/>
            <person name="Nagai Y."/>
            <person name="Toyoda A."/>
            <person name="Suzuki Y."/>
            <person name="Arimoto A."/>
            <person name="Ishii H."/>
            <person name="Satoh N."/>
            <person name="Nishiyama T."/>
            <person name="Hasebe M."/>
            <person name="Maruyama T."/>
            <person name="Minagawa J."/>
            <person name="Obokata J."/>
            <person name="Shigenobu S."/>
        </authorList>
    </citation>
    <scope>NUCLEOTIDE SEQUENCE [LARGE SCALE GENOMIC DNA]</scope>
</reference>
<dbReference type="Gene3D" id="1.10.1000.11">
    <property type="entry name" value="Arf Nucleotide-binding Site Opener,domain 2"/>
    <property type="match status" value="1"/>
</dbReference>
<dbReference type="SMART" id="SM00222">
    <property type="entry name" value="Sec7"/>
    <property type="match status" value="1"/>
</dbReference>
<dbReference type="AlphaFoldDB" id="A0AAV4HPS3"/>
<gene>
    <name evidence="2" type="ORF">ElyMa_001026000</name>
</gene>
<proteinExistence type="predicted"/>
<dbReference type="EMBL" id="BMAT01002087">
    <property type="protein sequence ID" value="GFR98720.1"/>
    <property type="molecule type" value="Genomic_DNA"/>
</dbReference>
<dbReference type="PROSITE" id="PS50190">
    <property type="entry name" value="SEC7"/>
    <property type="match status" value="1"/>
</dbReference>
<evidence type="ECO:0000313" key="2">
    <source>
        <dbReference type="EMBL" id="GFR98720.1"/>
    </source>
</evidence>
<dbReference type="Pfam" id="PF01369">
    <property type="entry name" value="Sec7"/>
    <property type="match status" value="1"/>
</dbReference>
<protein>
    <submittedName>
        <fullName evidence="2">IQ motif and SEC7 domain-containing protein 1</fullName>
    </submittedName>
</protein>
<dbReference type="FunFam" id="1.10.1000.11:FF:000009">
    <property type="entry name" value="IQ motif and SEC7 domain-containing protein"/>
    <property type="match status" value="1"/>
</dbReference>
<dbReference type="InterPro" id="IPR023394">
    <property type="entry name" value="Sec7_C_sf"/>
</dbReference>
<dbReference type="GO" id="GO:0030036">
    <property type="term" value="P:actin cytoskeleton organization"/>
    <property type="evidence" value="ECO:0007669"/>
    <property type="project" value="TreeGrafter"/>
</dbReference>
<dbReference type="PANTHER" id="PTHR10663:SF342">
    <property type="entry name" value="FI21420P1"/>
    <property type="match status" value="1"/>
</dbReference>